<sequence>MLKPSIGGAVVIVAMLACPRTVEPRLRLVEFDRCLLFTASDWWSFTMFAMYNLRVAEFDDVCYVQPPVGGV</sequence>
<protein>
    <submittedName>
        <fullName evidence="1">Uncharacterized protein</fullName>
    </submittedName>
</protein>
<dbReference type="Proteomes" id="UP000824120">
    <property type="component" value="Chromosome 2"/>
</dbReference>
<proteinExistence type="predicted"/>
<dbReference type="EMBL" id="JACXVP010000002">
    <property type="protein sequence ID" value="KAG5619823.1"/>
    <property type="molecule type" value="Genomic_DNA"/>
</dbReference>
<organism evidence="1 2">
    <name type="scientific">Solanum commersonii</name>
    <name type="common">Commerson's wild potato</name>
    <name type="synonym">Commerson's nightshade</name>
    <dbReference type="NCBI Taxonomy" id="4109"/>
    <lineage>
        <taxon>Eukaryota</taxon>
        <taxon>Viridiplantae</taxon>
        <taxon>Streptophyta</taxon>
        <taxon>Embryophyta</taxon>
        <taxon>Tracheophyta</taxon>
        <taxon>Spermatophyta</taxon>
        <taxon>Magnoliopsida</taxon>
        <taxon>eudicotyledons</taxon>
        <taxon>Gunneridae</taxon>
        <taxon>Pentapetalae</taxon>
        <taxon>asterids</taxon>
        <taxon>lamiids</taxon>
        <taxon>Solanales</taxon>
        <taxon>Solanaceae</taxon>
        <taxon>Solanoideae</taxon>
        <taxon>Solaneae</taxon>
        <taxon>Solanum</taxon>
    </lineage>
</organism>
<evidence type="ECO:0000313" key="1">
    <source>
        <dbReference type="EMBL" id="KAG5619823.1"/>
    </source>
</evidence>
<evidence type="ECO:0000313" key="2">
    <source>
        <dbReference type="Proteomes" id="UP000824120"/>
    </source>
</evidence>
<gene>
    <name evidence="1" type="ORF">H5410_005041</name>
</gene>
<reference evidence="1 2" key="1">
    <citation type="submission" date="2020-09" db="EMBL/GenBank/DDBJ databases">
        <title>De no assembly of potato wild relative species, Solanum commersonii.</title>
        <authorList>
            <person name="Cho K."/>
        </authorList>
    </citation>
    <scope>NUCLEOTIDE SEQUENCE [LARGE SCALE GENOMIC DNA]</scope>
    <source>
        <strain evidence="1">LZ3.2</strain>
        <tissue evidence="1">Leaf</tissue>
    </source>
</reference>
<name>A0A9J6A703_SOLCO</name>
<dbReference type="AlphaFoldDB" id="A0A9J6A703"/>
<comment type="caution">
    <text evidence="1">The sequence shown here is derived from an EMBL/GenBank/DDBJ whole genome shotgun (WGS) entry which is preliminary data.</text>
</comment>
<keyword evidence="2" id="KW-1185">Reference proteome</keyword>
<dbReference type="PROSITE" id="PS51257">
    <property type="entry name" value="PROKAR_LIPOPROTEIN"/>
    <property type="match status" value="1"/>
</dbReference>
<accession>A0A9J6A703</accession>